<reference evidence="2" key="1">
    <citation type="submission" date="2016-11" db="EMBL/GenBank/DDBJ databases">
        <title>The genome of Nicotiana attenuata.</title>
        <authorList>
            <person name="Xu S."/>
            <person name="Brockmoeller T."/>
            <person name="Gaquerel E."/>
            <person name="Navarro A."/>
            <person name="Kuhl H."/>
            <person name="Gase K."/>
            <person name="Ling Z."/>
            <person name="Zhou W."/>
            <person name="Kreitzer C."/>
            <person name="Stanke M."/>
            <person name="Tang H."/>
            <person name="Lyons E."/>
            <person name="Pandey P."/>
            <person name="Pandey S.P."/>
            <person name="Timmermann B."/>
            <person name="Baldwin I.T."/>
        </authorList>
    </citation>
    <scope>NUCLEOTIDE SEQUENCE [LARGE SCALE GENOMIC DNA]</scope>
    <source>
        <strain evidence="2">UT</strain>
    </source>
</reference>
<evidence type="ECO:0000313" key="3">
    <source>
        <dbReference type="Proteomes" id="UP000187609"/>
    </source>
</evidence>
<organism evidence="2 3">
    <name type="scientific">Nicotiana attenuata</name>
    <name type="common">Coyote tobacco</name>
    <dbReference type="NCBI Taxonomy" id="49451"/>
    <lineage>
        <taxon>Eukaryota</taxon>
        <taxon>Viridiplantae</taxon>
        <taxon>Streptophyta</taxon>
        <taxon>Embryophyta</taxon>
        <taxon>Tracheophyta</taxon>
        <taxon>Spermatophyta</taxon>
        <taxon>Magnoliopsida</taxon>
        <taxon>eudicotyledons</taxon>
        <taxon>Gunneridae</taxon>
        <taxon>Pentapetalae</taxon>
        <taxon>asterids</taxon>
        <taxon>lamiids</taxon>
        <taxon>Solanales</taxon>
        <taxon>Solanaceae</taxon>
        <taxon>Nicotianoideae</taxon>
        <taxon>Nicotianeae</taxon>
        <taxon>Nicotiana</taxon>
    </lineage>
</organism>
<feature type="compositionally biased region" description="Polar residues" evidence="1">
    <location>
        <begin position="131"/>
        <end position="148"/>
    </location>
</feature>
<dbReference type="Proteomes" id="UP000187609">
    <property type="component" value="Unassembled WGS sequence"/>
</dbReference>
<dbReference type="AlphaFoldDB" id="A0A1J6JS21"/>
<protein>
    <submittedName>
        <fullName evidence="2">Uncharacterized protein</fullName>
    </submittedName>
</protein>
<evidence type="ECO:0000256" key="1">
    <source>
        <dbReference type="SAM" id="MobiDB-lite"/>
    </source>
</evidence>
<keyword evidence="3" id="KW-1185">Reference proteome</keyword>
<evidence type="ECO:0000313" key="2">
    <source>
        <dbReference type="EMBL" id="OIT20549.1"/>
    </source>
</evidence>
<dbReference type="EMBL" id="MJEQ01005163">
    <property type="protein sequence ID" value="OIT20549.1"/>
    <property type="molecule type" value="Genomic_DNA"/>
</dbReference>
<sequence length="247" mass="25973">MLTCDISREDHGGDIDSNREATVVTVDRVLVRINIALEQHVVKVNNVDKVTGEKKEEIPGQVVNNSSKAGIVSAKIGARSIAPNTLEAAVQTAILDVVVSIGSGIKGDGKYSNVQVHDKDQQVTQAEIIPTATNRGEQTTDRGASNSTKVAGALKATGKSDEQGIVTTSALNIDASRVIAMKKQGHLQQMKDDSALTTTAQAIKNNATVTCAQFDTSANVESAVRAARFDVSVVVASGVEGINRLLK</sequence>
<dbReference type="Gramene" id="OIT20549">
    <property type="protein sequence ID" value="OIT20549"/>
    <property type="gene ID" value="A4A49_39270"/>
</dbReference>
<feature type="region of interest" description="Disordered" evidence="1">
    <location>
        <begin position="129"/>
        <end position="148"/>
    </location>
</feature>
<name>A0A1J6JS21_NICAT</name>
<accession>A0A1J6JS21</accession>
<gene>
    <name evidence="2" type="ORF">A4A49_39270</name>
</gene>
<comment type="caution">
    <text evidence="2">The sequence shown here is derived from an EMBL/GenBank/DDBJ whole genome shotgun (WGS) entry which is preliminary data.</text>
</comment>
<proteinExistence type="predicted"/>